<dbReference type="Proteomes" id="UP000636709">
    <property type="component" value="Unassembled WGS sequence"/>
</dbReference>
<protein>
    <recommendedName>
        <fullName evidence="1">F-box domain-containing protein</fullName>
    </recommendedName>
</protein>
<comment type="caution">
    <text evidence="2">The sequence shown here is derived from an EMBL/GenBank/DDBJ whole genome shotgun (WGS) entry which is preliminary data.</text>
</comment>
<dbReference type="InterPro" id="IPR036047">
    <property type="entry name" value="F-box-like_dom_sf"/>
</dbReference>
<evidence type="ECO:0000313" key="2">
    <source>
        <dbReference type="EMBL" id="KAF8694029.1"/>
    </source>
</evidence>
<dbReference type="AlphaFoldDB" id="A0A835EGB0"/>
<name>A0A835EGB0_9POAL</name>
<dbReference type="SMART" id="SM00256">
    <property type="entry name" value="FBOX"/>
    <property type="match status" value="1"/>
</dbReference>
<dbReference type="Gene3D" id="1.20.1280.50">
    <property type="match status" value="1"/>
</dbReference>
<dbReference type="CDD" id="cd09917">
    <property type="entry name" value="F-box_SF"/>
    <property type="match status" value="1"/>
</dbReference>
<dbReference type="EMBL" id="JACEFO010001915">
    <property type="protein sequence ID" value="KAF8694029.1"/>
    <property type="molecule type" value="Genomic_DNA"/>
</dbReference>
<dbReference type="SUPFAM" id="SSF81383">
    <property type="entry name" value="F-box domain"/>
    <property type="match status" value="1"/>
</dbReference>
<reference evidence="2" key="1">
    <citation type="submission" date="2020-07" db="EMBL/GenBank/DDBJ databases">
        <title>Genome sequence and genetic diversity analysis of an under-domesticated orphan crop, white fonio (Digitaria exilis).</title>
        <authorList>
            <person name="Bennetzen J.L."/>
            <person name="Chen S."/>
            <person name="Ma X."/>
            <person name="Wang X."/>
            <person name="Yssel A.E.J."/>
            <person name="Chaluvadi S.R."/>
            <person name="Johnson M."/>
            <person name="Gangashetty P."/>
            <person name="Hamidou F."/>
            <person name="Sanogo M.D."/>
            <person name="Zwaenepoel A."/>
            <person name="Wallace J."/>
            <person name="Van De Peer Y."/>
            <person name="Van Deynze A."/>
        </authorList>
    </citation>
    <scope>NUCLEOTIDE SEQUENCE</scope>
    <source>
        <tissue evidence="2">Leaves</tissue>
    </source>
</reference>
<dbReference type="PANTHER" id="PTHR33110">
    <property type="entry name" value="F-BOX/KELCH-REPEAT PROTEIN-RELATED"/>
    <property type="match status" value="1"/>
</dbReference>
<evidence type="ECO:0000313" key="3">
    <source>
        <dbReference type="Proteomes" id="UP000636709"/>
    </source>
</evidence>
<dbReference type="InterPro" id="IPR005174">
    <property type="entry name" value="KIB1-4_b-propeller"/>
</dbReference>
<accession>A0A835EGB0</accession>
<sequence length="401" mass="45508">MGTWLSKVSPPRSTGWSALPPELLDLVLRRLSSYADRLRLASVCRHWRLIAMRYSVPTLPPVLPWLNFHDGTFLSLPDGERHTFRFSKYGHCVGSFSPGWLLFEKAERRRPGRQRHFLKSLLLKTTVRLPGRCSEPVDLNPDGSLSTGSGSTRSRFFIISKVIVCSGDLIAAKVNYRRHRPCAVVCCRPGMSSWSTGLCNGRWYRDMAFYKGKLYTVTTEGHLFVHGVTNDGDNGEPRVSRVEQVIQAPPPFKFTLDGPYATVGCNRMCYLVVSRTGKLLMVRWIVPCDCRSSEDSKMTLKVFEADFDMSRWLQVESLGDQVLFVSSYSSKAFSASSHHCHYLRGNQIFFIDDGLMSCRLWTTSKPRTCCMYDMSRNTIHSISLGNLHINDLSKASWFFLG</sequence>
<feature type="domain" description="F-box" evidence="1">
    <location>
        <begin position="19"/>
        <end position="59"/>
    </location>
</feature>
<keyword evidence="3" id="KW-1185">Reference proteome</keyword>
<dbReference type="Pfam" id="PF03478">
    <property type="entry name" value="Beta-prop_KIB1-4"/>
    <property type="match status" value="1"/>
</dbReference>
<gene>
    <name evidence="2" type="ORF">HU200_038478</name>
</gene>
<evidence type="ECO:0000259" key="1">
    <source>
        <dbReference type="SMART" id="SM00256"/>
    </source>
</evidence>
<dbReference type="OrthoDB" id="683606at2759"/>
<proteinExistence type="predicted"/>
<dbReference type="InterPro" id="IPR001810">
    <property type="entry name" value="F-box_dom"/>
</dbReference>
<dbReference type="PANTHER" id="PTHR33110:SF79">
    <property type="entry name" value="OS12G0155900 PROTEIN"/>
    <property type="match status" value="1"/>
</dbReference>
<organism evidence="2 3">
    <name type="scientific">Digitaria exilis</name>
    <dbReference type="NCBI Taxonomy" id="1010633"/>
    <lineage>
        <taxon>Eukaryota</taxon>
        <taxon>Viridiplantae</taxon>
        <taxon>Streptophyta</taxon>
        <taxon>Embryophyta</taxon>
        <taxon>Tracheophyta</taxon>
        <taxon>Spermatophyta</taxon>
        <taxon>Magnoliopsida</taxon>
        <taxon>Liliopsida</taxon>
        <taxon>Poales</taxon>
        <taxon>Poaceae</taxon>
        <taxon>PACMAD clade</taxon>
        <taxon>Panicoideae</taxon>
        <taxon>Panicodae</taxon>
        <taxon>Paniceae</taxon>
        <taxon>Anthephorinae</taxon>
        <taxon>Digitaria</taxon>
    </lineage>
</organism>
<dbReference type="Pfam" id="PF12937">
    <property type="entry name" value="F-box-like"/>
    <property type="match status" value="1"/>
</dbReference>